<protein>
    <recommendedName>
        <fullName evidence="3">TIGR04222 domain-containing membrane protein</fullName>
    </recommendedName>
</protein>
<proteinExistence type="predicted"/>
<organism evidence="1 2">
    <name type="scientific">Nonomuraea longicatena</name>
    <dbReference type="NCBI Taxonomy" id="83682"/>
    <lineage>
        <taxon>Bacteria</taxon>
        <taxon>Bacillati</taxon>
        <taxon>Actinomycetota</taxon>
        <taxon>Actinomycetes</taxon>
        <taxon>Streptosporangiales</taxon>
        <taxon>Streptosporangiaceae</taxon>
        <taxon>Nonomuraea</taxon>
    </lineage>
</organism>
<gene>
    <name evidence="1" type="ORF">GCM10009560_09340</name>
</gene>
<reference evidence="1 2" key="1">
    <citation type="journal article" date="2019" name="Int. J. Syst. Evol. Microbiol.">
        <title>The Global Catalogue of Microorganisms (GCM) 10K type strain sequencing project: providing services to taxonomists for standard genome sequencing and annotation.</title>
        <authorList>
            <consortium name="The Broad Institute Genomics Platform"/>
            <consortium name="The Broad Institute Genome Sequencing Center for Infectious Disease"/>
            <person name="Wu L."/>
            <person name="Ma J."/>
        </authorList>
    </citation>
    <scope>NUCLEOTIDE SEQUENCE [LARGE SCALE GENOMIC DNA]</scope>
    <source>
        <strain evidence="1 2">JCM 11136</strain>
    </source>
</reference>
<accession>A0ABN1NS11</accession>
<evidence type="ECO:0008006" key="3">
    <source>
        <dbReference type="Google" id="ProtNLM"/>
    </source>
</evidence>
<comment type="caution">
    <text evidence="1">The sequence shown here is derived from an EMBL/GenBank/DDBJ whole genome shotgun (WGS) entry which is preliminary data.</text>
</comment>
<sequence length="151" mass="15893">MERYVLAYLSGGRDRVALSALAMLLLDGRLKLSESATLYAESGASAADPVEAAGLAQRDGVRQALVSLAGHESVLAVEGRLLRGGLVERGRFRRTTRLTADGQALLAEAARGSHRLATRVELSGVPAIPDHGIRALLGMARRRPVADPGTS</sequence>
<dbReference type="RefSeq" id="WP_343948429.1">
    <property type="nucleotide sequence ID" value="NZ_BAAAHQ010000002.1"/>
</dbReference>
<evidence type="ECO:0000313" key="1">
    <source>
        <dbReference type="EMBL" id="GAA0915216.1"/>
    </source>
</evidence>
<dbReference type="Proteomes" id="UP001501578">
    <property type="component" value="Unassembled WGS sequence"/>
</dbReference>
<dbReference type="EMBL" id="BAAAHQ010000002">
    <property type="protein sequence ID" value="GAA0915216.1"/>
    <property type="molecule type" value="Genomic_DNA"/>
</dbReference>
<evidence type="ECO:0000313" key="2">
    <source>
        <dbReference type="Proteomes" id="UP001501578"/>
    </source>
</evidence>
<keyword evidence="2" id="KW-1185">Reference proteome</keyword>
<name>A0ABN1NS11_9ACTN</name>